<dbReference type="OrthoDB" id="1093513at2"/>
<proteinExistence type="predicted"/>
<dbReference type="AlphaFoldDB" id="A0A1C7I5Z9"/>
<dbReference type="Pfam" id="PF08747">
    <property type="entry name" value="BrxB"/>
    <property type="match status" value="1"/>
</dbReference>
<accession>A0A1C7I5Z9</accession>
<reference evidence="1" key="1">
    <citation type="submission" date="2017-04" db="EMBL/GenBank/DDBJ databases">
        <title>Complete Genome Sequences of Twelve Strains of a Stable Defined Moderately Diverse Mouse Microbiota 2 (sDMDMm2).</title>
        <authorList>
            <person name="Uchimura Y."/>
            <person name="Wyss M."/>
            <person name="Brugiroux S."/>
            <person name="Limenitakis J.P."/>
            <person name="Stecher B."/>
            <person name="McCoy K.D."/>
            <person name="Macpherson A.J."/>
        </authorList>
    </citation>
    <scope>NUCLEOTIDE SEQUENCE</scope>
    <source>
        <strain evidence="1">YL58</strain>
    </source>
</reference>
<dbReference type="RefSeq" id="WP_065540590.1">
    <property type="nucleotide sequence ID" value="NZ_CP015405.2"/>
</dbReference>
<organism evidence="1 2">
    <name type="scientific">Blautia pseudococcoides</name>
    <dbReference type="NCBI Taxonomy" id="1796616"/>
    <lineage>
        <taxon>Bacteria</taxon>
        <taxon>Bacillati</taxon>
        <taxon>Bacillota</taxon>
        <taxon>Clostridia</taxon>
        <taxon>Lachnospirales</taxon>
        <taxon>Lachnospiraceae</taxon>
        <taxon>Blautia</taxon>
    </lineage>
</organism>
<protein>
    <recommendedName>
        <fullName evidence="3">DUF1788 domain-containing protein</fullName>
    </recommendedName>
</protein>
<evidence type="ECO:0000313" key="1">
    <source>
        <dbReference type="EMBL" id="ANU74354.1"/>
    </source>
</evidence>
<dbReference type="STRING" id="1796616.A4V09_00315"/>
<dbReference type="Proteomes" id="UP000092574">
    <property type="component" value="Chromosome"/>
</dbReference>
<dbReference type="InterPro" id="IPR014858">
    <property type="entry name" value="BrxB"/>
</dbReference>
<sequence length="193" mass="22657">MKTIEKRLDILEEKMRAESFRTNKGLGNEVGYYVFDYEAYQELTVRERIKQLENTNTELKFGYQLIIYDLYELILKLLEEEDALEDLKELEEEEGTEYVFGCIGDILKFDDKDSLIVNYILEHTPADSVVFLTGVGKCFPILRSHKILNNLHQVMDHCPVILFYPGKYNGDSLNVFGELKEDNYYRAFPLVER</sequence>
<evidence type="ECO:0008006" key="3">
    <source>
        <dbReference type="Google" id="ProtNLM"/>
    </source>
</evidence>
<name>A0A1C7I5Z9_9FIRM</name>
<dbReference type="EMBL" id="CP015405">
    <property type="protein sequence ID" value="ANU74354.1"/>
    <property type="molecule type" value="Genomic_DNA"/>
</dbReference>
<gene>
    <name evidence="1" type="ORF">A4V09_00315</name>
</gene>
<evidence type="ECO:0000313" key="2">
    <source>
        <dbReference type="Proteomes" id="UP000092574"/>
    </source>
</evidence>
<keyword evidence="2" id="KW-1185">Reference proteome</keyword>
<dbReference type="KEGG" id="byl:A4V09_00315"/>